<dbReference type="Proteomes" id="UP001304671">
    <property type="component" value="Unassembled WGS sequence"/>
</dbReference>
<evidence type="ECO:0000313" key="1">
    <source>
        <dbReference type="EMBL" id="MEA5259096.1"/>
    </source>
</evidence>
<organism evidence="1 2">
    <name type="scientific">Arcicella aquatica</name>
    <dbReference type="NCBI Taxonomy" id="217141"/>
    <lineage>
        <taxon>Bacteria</taxon>
        <taxon>Pseudomonadati</taxon>
        <taxon>Bacteroidota</taxon>
        <taxon>Cytophagia</taxon>
        <taxon>Cytophagales</taxon>
        <taxon>Flectobacillaceae</taxon>
        <taxon>Arcicella</taxon>
    </lineage>
</organism>
<evidence type="ECO:0008006" key="3">
    <source>
        <dbReference type="Google" id="ProtNLM"/>
    </source>
</evidence>
<accession>A0ABU5QPU7</accession>
<dbReference type="EMBL" id="JAYFUL010000025">
    <property type="protein sequence ID" value="MEA5259096.1"/>
    <property type="molecule type" value="Genomic_DNA"/>
</dbReference>
<proteinExistence type="predicted"/>
<gene>
    <name evidence="1" type="ORF">VB264_14970</name>
</gene>
<comment type="caution">
    <text evidence="1">The sequence shown here is derived from an EMBL/GenBank/DDBJ whole genome shotgun (WGS) entry which is preliminary data.</text>
</comment>
<name>A0ABU5QPU7_9BACT</name>
<keyword evidence="2" id="KW-1185">Reference proteome</keyword>
<protein>
    <recommendedName>
        <fullName evidence="3">Virion structural protein</fullName>
    </recommendedName>
</protein>
<sequence length="641" mass="71149">MSYLNSPRLVFSGDFLSDVSTVNNDTAHYNNATFQPNFQEYGQGSSNGWWNPEGGAVFNFQNCKIHQLTMPSGFVINNAADDMLVGQIIAGSDGRPTGKMVDLDPDQQMVSALWCVQLRICTPQNEVLLQGDISTTSFRDIQMRQVQGAAINGQALGASWTSVLTNLVWGEKASSSPFLTLLKETTQGNKLSINLNAFGYYYAHAADGRFSLGRILGTIAPWYEGEPETFTPCRRLYGLYKLKPTSPWTCFGNSNFNFDKTAKKLTLDLGGSFPITDALGTISESSTLILGVSKKPLSNETLAILQYLNTDDFIEIGQVEYQRGTEWLNTTGGIVEFNNLPDNIVQPLSNQQLVLLIPSTTGKYALIAREAVDGVLVRADNFVLRIDTGQKPLVNFYSYQWGNPLPNANIYIVMEPPTPDTPVSINNPICELYGNNTPPEGLTFNQYLTTNDNGFGQLEITGNAIGYPRVYIDGQIYMIDYQTDVVDPAFGVESISVHLRSFYEVPENPTWDDISDTMIQYANLYPIMSKYIVNLANPEDVIARKEILLFAFTRGMNDTMHMPVTRDLSDAKRNAIIKWLNNPIISETSTLVKSEKTRGIERPISADIPASEQHLNYLASVKAKNGAMMSFPQVDNLFENI</sequence>
<evidence type="ECO:0000313" key="2">
    <source>
        <dbReference type="Proteomes" id="UP001304671"/>
    </source>
</evidence>
<reference evidence="1 2" key="1">
    <citation type="submission" date="2023-12" db="EMBL/GenBank/DDBJ databases">
        <title>Novel species of the genus Arcicella isolated from rivers.</title>
        <authorList>
            <person name="Lu H."/>
        </authorList>
    </citation>
    <scope>NUCLEOTIDE SEQUENCE [LARGE SCALE GENOMIC DNA]</scope>
    <source>
        <strain evidence="1 2">LMG 21963</strain>
    </source>
</reference>
<dbReference type="RefSeq" id="WP_323250607.1">
    <property type="nucleotide sequence ID" value="NZ_JAYFUL010000025.1"/>
</dbReference>